<evidence type="ECO:0000256" key="2">
    <source>
        <dbReference type="ARBA" id="ARBA00022527"/>
    </source>
</evidence>
<dbReference type="PIRSF" id="PIRSF000641">
    <property type="entry name" value="SRK"/>
    <property type="match status" value="1"/>
</dbReference>
<protein>
    <recommendedName>
        <fullName evidence="13">Receptor-like serine/threonine-protein kinase</fullName>
        <ecNumber evidence="13">2.7.11.1</ecNumber>
    </recommendedName>
</protein>
<dbReference type="InterPro" id="IPR003609">
    <property type="entry name" value="Pan_app"/>
</dbReference>
<dbReference type="PROSITE" id="PS50927">
    <property type="entry name" value="BULB_LECTIN"/>
    <property type="match status" value="1"/>
</dbReference>
<keyword evidence="10 16" id="KW-0472">Membrane</keyword>
<dbReference type="FunFam" id="1.10.510.10:FF:000621">
    <property type="entry name" value="Serine/threonine-protein kinase"/>
    <property type="match status" value="1"/>
</dbReference>
<keyword evidence="12" id="KW-0325">Glycoprotein</keyword>
<proteinExistence type="inferred from homology"/>
<comment type="similarity">
    <text evidence="13">Belongs to the protein kinase superfamily. Ser/Thr protein kinase family.</text>
</comment>
<keyword evidence="7 13" id="KW-0418">Kinase</keyword>
<organism evidence="20 21">
    <name type="scientific">Trapa incisa</name>
    <dbReference type="NCBI Taxonomy" id="236973"/>
    <lineage>
        <taxon>Eukaryota</taxon>
        <taxon>Viridiplantae</taxon>
        <taxon>Streptophyta</taxon>
        <taxon>Embryophyta</taxon>
        <taxon>Tracheophyta</taxon>
        <taxon>Spermatophyta</taxon>
        <taxon>Magnoliopsida</taxon>
        <taxon>eudicotyledons</taxon>
        <taxon>Gunneridae</taxon>
        <taxon>Pentapetalae</taxon>
        <taxon>rosids</taxon>
        <taxon>malvids</taxon>
        <taxon>Myrtales</taxon>
        <taxon>Lythraceae</taxon>
        <taxon>Trapa</taxon>
    </lineage>
</organism>
<evidence type="ECO:0000256" key="4">
    <source>
        <dbReference type="ARBA" id="ARBA00022692"/>
    </source>
</evidence>
<dbReference type="Gene3D" id="2.90.10.30">
    <property type="match status" value="1"/>
</dbReference>
<evidence type="ECO:0000256" key="3">
    <source>
        <dbReference type="ARBA" id="ARBA00022679"/>
    </source>
</evidence>
<evidence type="ECO:0000256" key="1">
    <source>
        <dbReference type="ARBA" id="ARBA00004167"/>
    </source>
</evidence>
<dbReference type="SMART" id="SM00108">
    <property type="entry name" value="B_lectin"/>
    <property type="match status" value="1"/>
</dbReference>
<feature type="domain" description="Protein kinase" evidence="18">
    <location>
        <begin position="515"/>
        <end position="812"/>
    </location>
</feature>
<dbReference type="Pfam" id="PF00069">
    <property type="entry name" value="Pkinase"/>
    <property type="match status" value="1"/>
</dbReference>
<accession>A0AAN7JFR9</accession>
<keyword evidence="4 16" id="KW-0812">Transmembrane</keyword>
<dbReference type="PROSITE" id="PS50011">
    <property type="entry name" value="PROTEIN_KINASE_DOM"/>
    <property type="match status" value="1"/>
</dbReference>
<dbReference type="EC" id="2.7.11.1" evidence="13"/>
<dbReference type="Pfam" id="PF00024">
    <property type="entry name" value="PAN_1"/>
    <property type="match status" value="1"/>
</dbReference>
<keyword evidence="2 13" id="KW-0723">Serine/threonine-protein kinase</keyword>
<evidence type="ECO:0000256" key="9">
    <source>
        <dbReference type="ARBA" id="ARBA00022989"/>
    </source>
</evidence>
<evidence type="ECO:0000259" key="19">
    <source>
        <dbReference type="PROSITE" id="PS50927"/>
    </source>
</evidence>
<dbReference type="FunFam" id="3.30.200.20:FF:000178">
    <property type="entry name" value="serine/threonine-protein kinase PBS1-like"/>
    <property type="match status" value="1"/>
</dbReference>
<dbReference type="Pfam" id="PF01453">
    <property type="entry name" value="B_lectin"/>
    <property type="match status" value="1"/>
</dbReference>
<dbReference type="InterPro" id="IPR000719">
    <property type="entry name" value="Prot_kinase_dom"/>
</dbReference>
<keyword evidence="5 17" id="KW-0732">Signal</keyword>
<feature type="binding site" evidence="14">
    <location>
        <position position="544"/>
    </location>
    <ligand>
        <name>ATP</name>
        <dbReference type="ChEBI" id="CHEBI:30616"/>
    </ligand>
</feature>
<evidence type="ECO:0000259" key="18">
    <source>
        <dbReference type="PROSITE" id="PS50011"/>
    </source>
</evidence>
<dbReference type="PANTHER" id="PTHR47974:SF27">
    <property type="entry name" value="RECEPTOR-LIKE SERINE_THREONINE-PROTEIN KINASE"/>
    <property type="match status" value="1"/>
</dbReference>
<dbReference type="Gene3D" id="3.30.200.20">
    <property type="entry name" value="Phosphorylase Kinase, domain 1"/>
    <property type="match status" value="1"/>
</dbReference>
<dbReference type="GO" id="GO:0048544">
    <property type="term" value="P:recognition of pollen"/>
    <property type="evidence" value="ECO:0007669"/>
    <property type="project" value="InterPro"/>
</dbReference>
<keyword evidence="9 16" id="KW-1133">Transmembrane helix</keyword>
<dbReference type="AlphaFoldDB" id="A0AAN7JFR9"/>
<dbReference type="PROSITE" id="PS00108">
    <property type="entry name" value="PROTEIN_KINASE_ST"/>
    <property type="match status" value="1"/>
</dbReference>
<dbReference type="InterPro" id="IPR000858">
    <property type="entry name" value="S_locus_glycoprot_dom"/>
</dbReference>
<dbReference type="Gene3D" id="1.10.510.10">
    <property type="entry name" value="Transferase(Phosphotransferase) domain 1"/>
    <property type="match status" value="1"/>
</dbReference>
<evidence type="ECO:0000313" key="21">
    <source>
        <dbReference type="Proteomes" id="UP001345219"/>
    </source>
</evidence>
<keyword evidence="3 13" id="KW-0808">Transferase</keyword>
<evidence type="ECO:0000256" key="6">
    <source>
        <dbReference type="ARBA" id="ARBA00022741"/>
    </source>
</evidence>
<evidence type="ECO:0000256" key="17">
    <source>
        <dbReference type="SAM" id="SignalP"/>
    </source>
</evidence>
<evidence type="ECO:0000256" key="5">
    <source>
        <dbReference type="ARBA" id="ARBA00022729"/>
    </source>
</evidence>
<dbReference type="EMBL" id="JAXIOK010000024">
    <property type="protein sequence ID" value="KAK4740845.1"/>
    <property type="molecule type" value="Genomic_DNA"/>
</dbReference>
<dbReference type="GO" id="GO:0004674">
    <property type="term" value="F:protein serine/threonine kinase activity"/>
    <property type="evidence" value="ECO:0007669"/>
    <property type="project" value="UniProtKB-KW"/>
</dbReference>
<gene>
    <name evidence="20" type="ORF">SAY87_024433</name>
</gene>
<dbReference type="InterPro" id="IPR017441">
    <property type="entry name" value="Protein_kinase_ATP_BS"/>
</dbReference>
<evidence type="ECO:0000256" key="15">
    <source>
        <dbReference type="SAM" id="MobiDB-lite"/>
    </source>
</evidence>
<dbReference type="InterPro" id="IPR001480">
    <property type="entry name" value="Bulb-type_lectin_dom"/>
</dbReference>
<dbReference type="PROSITE" id="PS00107">
    <property type="entry name" value="PROTEIN_KINASE_ATP"/>
    <property type="match status" value="1"/>
</dbReference>
<comment type="caution">
    <text evidence="20">The sequence shown here is derived from an EMBL/GenBank/DDBJ whole genome shotgun (WGS) entry which is preliminary data.</text>
</comment>
<evidence type="ECO:0000256" key="11">
    <source>
        <dbReference type="ARBA" id="ARBA00023157"/>
    </source>
</evidence>
<reference evidence="20 21" key="1">
    <citation type="journal article" date="2023" name="Hortic Res">
        <title>Pangenome of water caltrop reveals structural variations and asymmetric subgenome divergence after allopolyploidization.</title>
        <authorList>
            <person name="Zhang X."/>
            <person name="Chen Y."/>
            <person name="Wang L."/>
            <person name="Yuan Y."/>
            <person name="Fang M."/>
            <person name="Shi L."/>
            <person name="Lu R."/>
            <person name="Comes H.P."/>
            <person name="Ma Y."/>
            <person name="Chen Y."/>
            <person name="Huang G."/>
            <person name="Zhou Y."/>
            <person name="Zheng Z."/>
            <person name="Qiu Y."/>
        </authorList>
    </citation>
    <scope>NUCLEOTIDE SEQUENCE [LARGE SCALE GENOMIC DNA]</scope>
    <source>
        <tissue evidence="20">Roots</tissue>
    </source>
</reference>
<keyword evidence="8 13" id="KW-0067">ATP-binding</keyword>
<sequence>MGTLLLFPAAAFLCCALLVSGISYSEFVYPNFTASNLQFVENSGTFLSSRNGTFKAAIFNPQSNQINFYLCVIHVASNMIIWSANRDSPISNSGKMYLTQEGISIFDEKGNLKWSTPKISARVNAMMLNELGNLILLDRYNGSLWESFHQPTDTIVMGQLFPVSGSLFSALSNSNLSVGDYNLTLTSSDVLLQWRGQTYWKLSMDQNAFVNSNYMAEYMAVNRTGLYLLGGNGTVVIIQVALPLSDFRVASLESSGHFTIKRFVAGKWDNDFTGPSDSCQIPLSCGRIGSCSDGSVSNTCSCPANFHSAFLNSTGCVPMDSTYSFYPACNSTDNTTDSNSSTLSYLKIGYGYNYFSNQFSGPVREGVNLTVCQNLCSGDCSCTGFLYEDSSGDCYWMRSYLGSLMSDTERWKDQSGYIKVLAGSSPAKPGGNNNDQSSSKFPLIVIVLLPSTAFVILIVFLGFLWWRMRGASCSEGSTKPDRYNNPPPSEELEDSLHIPGLPKRFGCKEMEVATDNFRTLIGSGGFGAVYKGTLPDNSVVAVKKITNLGVQGKREFCTEIAVIGNIHHVNLVKLRGFCAQGSLRLLVYEYMSHGSLDRVLFSNVGPVLEWQERFDIALGTARGLAYLHGGCQYKIIHCDIKPENILLHDNFQAKISDFGLSKLLDPEQSGLFTTMRGTRGYLAPEWLTNCAISEKTDVYSYGMVLLEIVSGRKNCLFRTHSHSLEGGDSSGTSLSSGSELLYFPLFALEMYEQGRYLELSDPRLESRVTAEEIEKLVRVALCCVHEEPSHRPSMATVVGMLEGGIPLAHPRIESLNFLRLYGRRFAEASTVAGQRNDEEYALLYAQANISLPTSLSGFR</sequence>
<dbReference type="InterPro" id="IPR008271">
    <property type="entry name" value="Ser/Thr_kinase_AS"/>
</dbReference>
<evidence type="ECO:0000256" key="14">
    <source>
        <dbReference type="PROSITE-ProRule" id="PRU10141"/>
    </source>
</evidence>
<comment type="catalytic activity">
    <reaction evidence="13">
        <text>L-threonyl-[protein] + ATP = O-phospho-L-threonyl-[protein] + ADP + H(+)</text>
        <dbReference type="Rhea" id="RHEA:46608"/>
        <dbReference type="Rhea" id="RHEA-COMP:11060"/>
        <dbReference type="Rhea" id="RHEA-COMP:11605"/>
        <dbReference type="ChEBI" id="CHEBI:15378"/>
        <dbReference type="ChEBI" id="CHEBI:30013"/>
        <dbReference type="ChEBI" id="CHEBI:30616"/>
        <dbReference type="ChEBI" id="CHEBI:61977"/>
        <dbReference type="ChEBI" id="CHEBI:456216"/>
        <dbReference type="EC" id="2.7.11.1"/>
    </reaction>
</comment>
<keyword evidence="6 13" id="KW-0547">Nucleotide-binding</keyword>
<name>A0AAN7JFR9_9MYRT</name>
<dbReference type="GO" id="GO:0016020">
    <property type="term" value="C:membrane"/>
    <property type="evidence" value="ECO:0007669"/>
    <property type="project" value="UniProtKB-SubCell"/>
</dbReference>
<evidence type="ECO:0000256" key="10">
    <source>
        <dbReference type="ARBA" id="ARBA00023136"/>
    </source>
</evidence>
<feature type="chain" id="PRO_5042831996" description="Receptor-like serine/threonine-protein kinase" evidence="17">
    <location>
        <begin position="22"/>
        <end position="859"/>
    </location>
</feature>
<comment type="subcellular location">
    <subcellularLocation>
        <location evidence="1">Membrane</location>
        <topology evidence="1">Single-pass membrane protein</topology>
    </subcellularLocation>
</comment>
<keyword evidence="11" id="KW-1015">Disulfide bond</keyword>
<dbReference type="Proteomes" id="UP001345219">
    <property type="component" value="Chromosome 19"/>
</dbReference>
<dbReference type="SMART" id="SM00220">
    <property type="entry name" value="S_TKc"/>
    <property type="match status" value="1"/>
</dbReference>
<dbReference type="CDD" id="cd14066">
    <property type="entry name" value="STKc_IRAK"/>
    <property type="match status" value="1"/>
</dbReference>
<feature type="domain" description="Bulb-type lectin" evidence="19">
    <location>
        <begin position="31"/>
        <end position="149"/>
    </location>
</feature>
<dbReference type="Pfam" id="PF00954">
    <property type="entry name" value="S_locus_glycop"/>
    <property type="match status" value="1"/>
</dbReference>
<feature type="signal peptide" evidence="17">
    <location>
        <begin position="1"/>
        <end position="21"/>
    </location>
</feature>
<feature type="transmembrane region" description="Helical" evidence="16">
    <location>
        <begin position="441"/>
        <end position="466"/>
    </location>
</feature>
<dbReference type="InterPro" id="IPR011009">
    <property type="entry name" value="Kinase-like_dom_sf"/>
</dbReference>
<evidence type="ECO:0000256" key="8">
    <source>
        <dbReference type="ARBA" id="ARBA00022840"/>
    </source>
</evidence>
<evidence type="ECO:0000256" key="16">
    <source>
        <dbReference type="SAM" id="Phobius"/>
    </source>
</evidence>
<dbReference type="PANTHER" id="PTHR47974">
    <property type="entry name" value="OS07G0415500 PROTEIN"/>
    <property type="match status" value="1"/>
</dbReference>
<evidence type="ECO:0000256" key="12">
    <source>
        <dbReference type="ARBA" id="ARBA00023180"/>
    </source>
</evidence>
<feature type="region of interest" description="Disordered" evidence="15">
    <location>
        <begin position="472"/>
        <end position="495"/>
    </location>
</feature>
<evidence type="ECO:0000256" key="13">
    <source>
        <dbReference type="PIRNR" id="PIRNR000641"/>
    </source>
</evidence>
<dbReference type="SUPFAM" id="SSF56112">
    <property type="entry name" value="Protein kinase-like (PK-like)"/>
    <property type="match status" value="1"/>
</dbReference>
<dbReference type="SUPFAM" id="SSF51110">
    <property type="entry name" value="alpha-D-mannose-specific plant lectins"/>
    <property type="match status" value="1"/>
</dbReference>
<comment type="catalytic activity">
    <reaction evidence="13">
        <text>L-seryl-[protein] + ATP = O-phospho-L-seryl-[protein] + ADP + H(+)</text>
        <dbReference type="Rhea" id="RHEA:17989"/>
        <dbReference type="Rhea" id="RHEA-COMP:9863"/>
        <dbReference type="Rhea" id="RHEA-COMP:11604"/>
        <dbReference type="ChEBI" id="CHEBI:15378"/>
        <dbReference type="ChEBI" id="CHEBI:29999"/>
        <dbReference type="ChEBI" id="CHEBI:30616"/>
        <dbReference type="ChEBI" id="CHEBI:83421"/>
        <dbReference type="ChEBI" id="CHEBI:456216"/>
        <dbReference type="EC" id="2.7.11.1"/>
    </reaction>
</comment>
<keyword evidence="21" id="KW-1185">Reference proteome</keyword>
<evidence type="ECO:0000256" key="7">
    <source>
        <dbReference type="ARBA" id="ARBA00022777"/>
    </source>
</evidence>
<dbReference type="GO" id="GO:0005524">
    <property type="term" value="F:ATP binding"/>
    <property type="evidence" value="ECO:0007669"/>
    <property type="project" value="UniProtKB-UniRule"/>
</dbReference>
<evidence type="ECO:0000313" key="20">
    <source>
        <dbReference type="EMBL" id="KAK4740845.1"/>
    </source>
</evidence>
<dbReference type="InterPro" id="IPR036426">
    <property type="entry name" value="Bulb-type_lectin_dom_sf"/>
</dbReference>
<dbReference type="InterPro" id="IPR024171">
    <property type="entry name" value="SRK-like_kinase"/>
</dbReference>